<dbReference type="OrthoDB" id="2691851at2759"/>
<dbReference type="EMBL" id="SDEE01000084">
    <property type="protein sequence ID" value="RXW22092.1"/>
    <property type="molecule type" value="Genomic_DNA"/>
</dbReference>
<dbReference type="STRING" id="2316362.A0A4Q2DS87"/>
<name>A0A4Q2DS87_9AGAR</name>
<reference evidence="1 2" key="1">
    <citation type="submission" date="2019-01" db="EMBL/GenBank/DDBJ databases">
        <title>Draft genome sequence of Psathyrella aberdarensis IHI B618.</title>
        <authorList>
            <person name="Buettner E."/>
            <person name="Kellner H."/>
        </authorList>
    </citation>
    <scope>NUCLEOTIDE SEQUENCE [LARGE SCALE GENOMIC DNA]</scope>
    <source>
        <strain evidence="1 2">IHI B618</strain>
    </source>
</reference>
<dbReference type="Proteomes" id="UP000290288">
    <property type="component" value="Unassembled WGS sequence"/>
</dbReference>
<evidence type="ECO:0000313" key="2">
    <source>
        <dbReference type="Proteomes" id="UP000290288"/>
    </source>
</evidence>
<proteinExistence type="predicted"/>
<protein>
    <submittedName>
        <fullName evidence="1">Uncharacterized protein</fullName>
    </submittedName>
</protein>
<dbReference type="AlphaFoldDB" id="A0A4Q2DS87"/>
<keyword evidence="2" id="KW-1185">Reference proteome</keyword>
<comment type="caution">
    <text evidence="1">The sequence shown here is derived from an EMBL/GenBank/DDBJ whole genome shotgun (WGS) entry which is preliminary data.</text>
</comment>
<gene>
    <name evidence="1" type="ORF">EST38_g3755</name>
</gene>
<sequence length="344" mass="38833">MLSYAGGSRRRKNNGIVIGFRNAKRTDWSVERLLEKVKRTINGSYHAKNCSDLEFDLAITIYELGGDAALHALHNSPFGFPCRNTLAERRSEHKLRISVGTVRMEDLLYNIEVMFKNLESRGEVGMTLCLDEVACDGRLCWIPATYDIAGLCEHASNLSSYKFGKSLDTEILTAAFARNNSRDYGAKLVLLLPTCKQGTLEDAALILEKLRQAWRMSPYGEAMHGRIWSLASDGDPKRRPALYQHCMVREIQPADSIYQHAGFLIGMNLWTGSNFETQDLDWKHCLKRLCKLLCTWEGILVNGTYVNKTLLATWLEHSTDVDWSEEPLYHLLNPLSTGAQEVAA</sequence>
<accession>A0A4Q2DS87</accession>
<organism evidence="1 2">
    <name type="scientific">Candolleomyces aberdarensis</name>
    <dbReference type="NCBI Taxonomy" id="2316362"/>
    <lineage>
        <taxon>Eukaryota</taxon>
        <taxon>Fungi</taxon>
        <taxon>Dikarya</taxon>
        <taxon>Basidiomycota</taxon>
        <taxon>Agaricomycotina</taxon>
        <taxon>Agaricomycetes</taxon>
        <taxon>Agaricomycetidae</taxon>
        <taxon>Agaricales</taxon>
        <taxon>Agaricineae</taxon>
        <taxon>Psathyrellaceae</taxon>
        <taxon>Candolleomyces</taxon>
    </lineage>
</organism>
<evidence type="ECO:0000313" key="1">
    <source>
        <dbReference type="EMBL" id="RXW22092.1"/>
    </source>
</evidence>